<protein>
    <recommendedName>
        <fullName evidence="2">DUF4795 domain-containing protein</fullName>
    </recommendedName>
</protein>
<dbReference type="EMBL" id="JABVXQ010000002">
    <property type="protein sequence ID" value="KAF6123304.1"/>
    <property type="molecule type" value="Genomic_DNA"/>
</dbReference>
<dbReference type="Pfam" id="PF16043">
    <property type="entry name" value="DUF4795"/>
    <property type="match status" value="1"/>
</dbReference>
<name>A0A834ENF4_9CHIR</name>
<evidence type="ECO:0000313" key="4">
    <source>
        <dbReference type="Proteomes" id="UP000664940"/>
    </source>
</evidence>
<sequence length="168" mass="19179">MGASAKIGTTVDILQEKLGSLQKSRMQILRAQIKDLEMRKVDKNAMEQELKEKADRSTLAGKASRVDLEAMAVEMNEMMQSMLFRVVSHEDDWKKVVEQLSKDLGTKLVHRDLEDLKKDINEVEQLVKKLLIEGLRFDPDSAAGFRKKLFERVKCISCDRPVEMMTGP</sequence>
<accession>A0A834ENF4</accession>
<proteinExistence type="predicted"/>
<organism evidence="3 4">
    <name type="scientific">Phyllostomus discolor</name>
    <name type="common">pale spear-nosed bat</name>
    <dbReference type="NCBI Taxonomy" id="89673"/>
    <lineage>
        <taxon>Eukaryota</taxon>
        <taxon>Metazoa</taxon>
        <taxon>Chordata</taxon>
        <taxon>Craniata</taxon>
        <taxon>Vertebrata</taxon>
        <taxon>Euteleostomi</taxon>
        <taxon>Mammalia</taxon>
        <taxon>Eutheria</taxon>
        <taxon>Laurasiatheria</taxon>
        <taxon>Chiroptera</taxon>
        <taxon>Yangochiroptera</taxon>
        <taxon>Phyllostomidae</taxon>
        <taxon>Phyllostominae</taxon>
        <taxon>Phyllostomus</taxon>
    </lineage>
</organism>
<evidence type="ECO:0000259" key="2">
    <source>
        <dbReference type="Pfam" id="PF16043"/>
    </source>
</evidence>
<dbReference type="AlphaFoldDB" id="A0A834ENF4"/>
<feature type="domain" description="DUF4795" evidence="2">
    <location>
        <begin position="12"/>
        <end position="167"/>
    </location>
</feature>
<feature type="coiled-coil region" evidence="1">
    <location>
        <begin position="26"/>
        <end position="53"/>
    </location>
</feature>
<dbReference type="Proteomes" id="UP000664940">
    <property type="component" value="Unassembled WGS sequence"/>
</dbReference>
<evidence type="ECO:0000313" key="3">
    <source>
        <dbReference type="EMBL" id="KAF6123304.1"/>
    </source>
</evidence>
<evidence type="ECO:0000256" key="1">
    <source>
        <dbReference type="SAM" id="Coils"/>
    </source>
</evidence>
<dbReference type="PANTHER" id="PTHR47080">
    <property type="entry name" value="CHROMOSOME 16 OPEN READING FRAME 96"/>
    <property type="match status" value="1"/>
</dbReference>
<gene>
    <name evidence="3" type="ORF">HJG60_001700</name>
</gene>
<comment type="caution">
    <text evidence="3">The sequence shown here is derived from an EMBL/GenBank/DDBJ whole genome shotgun (WGS) entry which is preliminary data.</text>
</comment>
<keyword evidence="1" id="KW-0175">Coiled coil</keyword>
<reference evidence="3 4" key="1">
    <citation type="journal article" date="2020" name="Nature">
        <title>Six reference-quality genomes reveal evolution of bat adaptations.</title>
        <authorList>
            <person name="Jebb D."/>
            <person name="Huang Z."/>
            <person name="Pippel M."/>
            <person name="Hughes G.M."/>
            <person name="Lavrichenko K."/>
            <person name="Devanna P."/>
            <person name="Winkler S."/>
            <person name="Jermiin L.S."/>
            <person name="Skirmuntt E.C."/>
            <person name="Katzourakis A."/>
            <person name="Burkitt-Gray L."/>
            <person name="Ray D.A."/>
            <person name="Sullivan K.A.M."/>
            <person name="Roscito J.G."/>
            <person name="Kirilenko B.M."/>
            <person name="Davalos L.M."/>
            <person name="Corthals A.P."/>
            <person name="Power M.L."/>
            <person name="Jones G."/>
            <person name="Ransome R.D."/>
            <person name="Dechmann D.K.N."/>
            <person name="Locatelli A.G."/>
            <person name="Puechmaille S.J."/>
            <person name="Fedrigo O."/>
            <person name="Jarvis E.D."/>
            <person name="Hiller M."/>
            <person name="Vernes S.C."/>
            <person name="Myers E.W."/>
            <person name="Teeling E.C."/>
        </authorList>
    </citation>
    <scope>NUCLEOTIDE SEQUENCE [LARGE SCALE GENOMIC DNA]</scope>
    <source>
        <strain evidence="3">Bat1K_MPI-CBG_1</strain>
    </source>
</reference>
<dbReference type="PANTHER" id="PTHR47080:SF1">
    <property type="entry name" value="CHROMOSOME 16 OPEN READING FRAME 96"/>
    <property type="match status" value="1"/>
</dbReference>
<dbReference type="InterPro" id="IPR032013">
    <property type="entry name" value="DUF4795"/>
</dbReference>